<dbReference type="PANTHER" id="PTHR42753:SF2">
    <property type="entry name" value="PROLINE--TRNA LIGASE"/>
    <property type="match status" value="1"/>
</dbReference>
<dbReference type="OrthoDB" id="9809052at2"/>
<evidence type="ECO:0000259" key="11">
    <source>
        <dbReference type="PROSITE" id="PS50862"/>
    </source>
</evidence>
<evidence type="ECO:0000256" key="1">
    <source>
        <dbReference type="ARBA" id="ARBA00004496"/>
    </source>
</evidence>
<keyword evidence="7 10" id="KW-0648">Protein biosynthesis</keyword>
<protein>
    <recommendedName>
        <fullName evidence="10">Proline--tRNA ligase</fullName>
        <ecNumber evidence="10">6.1.1.15</ecNumber>
    </recommendedName>
    <alternativeName>
        <fullName evidence="10">Prolyl-tRNA synthetase</fullName>
        <shortName evidence="10">ProRS</shortName>
    </alternativeName>
</protein>
<evidence type="ECO:0000256" key="7">
    <source>
        <dbReference type="ARBA" id="ARBA00022917"/>
    </source>
</evidence>
<feature type="domain" description="Aminoacyl-transfer RNA synthetases class-II family profile" evidence="11">
    <location>
        <begin position="46"/>
        <end position="471"/>
    </location>
</feature>
<dbReference type="PROSITE" id="PS50862">
    <property type="entry name" value="AA_TRNA_LIGASE_II"/>
    <property type="match status" value="1"/>
</dbReference>
<dbReference type="EC" id="6.1.1.15" evidence="10"/>
<reference evidence="13" key="1">
    <citation type="submission" date="2018-08" db="EMBL/GenBank/DDBJ databases">
        <authorList>
            <person name="Grouzdev D.S."/>
            <person name="Krutkina M.S."/>
        </authorList>
    </citation>
    <scope>NUCLEOTIDE SEQUENCE [LARGE SCALE GENOMIC DNA]</scope>
    <source>
        <strain evidence="13">4-11</strain>
    </source>
</reference>
<dbReference type="Gene3D" id="3.40.50.800">
    <property type="entry name" value="Anticodon-binding domain"/>
    <property type="match status" value="1"/>
</dbReference>
<comment type="domain">
    <text evidence="10">Consists of three domains: the N-terminal catalytic domain, the editing domain and the C-terminal anticodon-binding domain.</text>
</comment>
<evidence type="ECO:0000313" key="13">
    <source>
        <dbReference type="Proteomes" id="UP000264002"/>
    </source>
</evidence>
<evidence type="ECO:0000313" key="12">
    <source>
        <dbReference type="EMBL" id="RFU94257.1"/>
    </source>
</evidence>
<comment type="subunit">
    <text evidence="2 10">Homodimer.</text>
</comment>
<comment type="function">
    <text evidence="10">Catalyzes the attachment of proline to tRNA(Pro) in a two-step reaction: proline is first activated by ATP to form Pro-AMP and then transferred to the acceptor end of tRNA(Pro). As ProRS can inadvertently accommodate and process non-cognate amino acids such as alanine and cysteine, to avoid such errors it has two additional distinct editing activities against alanine. One activity is designated as 'pretransfer' editing and involves the tRNA(Pro)-independent hydrolysis of activated Ala-AMP. The other activity is designated 'posttransfer' editing and involves deacylation of mischarged Ala-tRNA(Pro). The misacylated Cys-tRNA(Pro) is not edited by ProRS.</text>
</comment>
<dbReference type="PRINTS" id="PR01046">
    <property type="entry name" value="TRNASYNTHPRO"/>
</dbReference>
<dbReference type="InterPro" id="IPR006195">
    <property type="entry name" value="aa-tRNA-synth_II"/>
</dbReference>
<evidence type="ECO:0000256" key="5">
    <source>
        <dbReference type="ARBA" id="ARBA00022741"/>
    </source>
</evidence>
<keyword evidence="8 10" id="KW-0030">Aminoacyl-tRNA synthetase</keyword>
<evidence type="ECO:0000256" key="6">
    <source>
        <dbReference type="ARBA" id="ARBA00022840"/>
    </source>
</evidence>
<keyword evidence="4 10" id="KW-0436">Ligase</keyword>
<dbReference type="InterPro" id="IPR002314">
    <property type="entry name" value="aa-tRNA-synt_IIb"/>
</dbReference>
<dbReference type="Gene3D" id="3.30.930.10">
    <property type="entry name" value="Bira Bifunctional Protein, Domain 2"/>
    <property type="match status" value="2"/>
</dbReference>
<dbReference type="EMBL" id="QUWK01000011">
    <property type="protein sequence ID" value="RFU94257.1"/>
    <property type="molecule type" value="Genomic_DNA"/>
</dbReference>
<dbReference type="InterPro" id="IPR007214">
    <property type="entry name" value="YbaK/aa-tRNA-synth-assoc-dom"/>
</dbReference>
<evidence type="ECO:0000256" key="2">
    <source>
        <dbReference type="ARBA" id="ARBA00011738"/>
    </source>
</evidence>
<dbReference type="InterPro" id="IPR033730">
    <property type="entry name" value="ProRS_core_prok"/>
</dbReference>
<keyword evidence="5 10" id="KW-0547">Nucleotide-binding</keyword>
<comment type="caution">
    <text evidence="12">The sequence shown here is derived from an EMBL/GenBank/DDBJ whole genome shotgun (WGS) entry which is preliminary data.</text>
</comment>
<comment type="catalytic activity">
    <reaction evidence="9 10">
        <text>tRNA(Pro) + L-proline + ATP = L-prolyl-tRNA(Pro) + AMP + diphosphate</text>
        <dbReference type="Rhea" id="RHEA:14305"/>
        <dbReference type="Rhea" id="RHEA-COMP:9700"/>
        <dbReference type="Rhea" id="RHEA-COMP:9702"/>
        <dbReference type="ChEBI" id="CHEBI:30616"/>
        <dbReference type="ChEBI" id="CHEBI:33019"/>
        <dbReference type="ChEBI" id="CHEBI:60039"/>
        <dbReference type="ChEBI" id="CHEBI:78442"/>
        <dbReference type="ChEBI" id="CHEBI:78532"/>
        <dbReference type="ChEBI" id="CHEBI:456215"/>
        <dbReference type="EC" id="6.1.1.15"/>
    </reaction>
</comment>
<name>A0A372MEP5_9SPIR</name>
<dbReference type="Pfam" id="PF04073">
    <property type="entry name" value="tRNA_edit"/>
    <property type="match status" value="1"/>
</dbReference>
<evidence type="ECO:0000256" key="9">
    <source>
        <dbReference type="ARBA" id="ARBA00047671"/>
    </source>
</evidence>
<dbReference type="CDD" id="cd00861">
    <property type="entry name" value="ProRS_anticodon_short"/>
    <property type="match status" value="1"/>
</dbReference>
<dbReference type="InterPro" id="IPR002316">
    <property type="entry name" value="Pro-tRNA-ligase_IIa"/>
</dbReference>
<dbReference type="GO" id="GO:0006433">
    <property type="term" value="P:prolyl-tRNA aminoacylation"/>
    <property type="evidence" value="ECO:0007669"/>
    <property type="project" value="UniProtKB-UniRule"/>
</dbReference>
<dbReference type="GO" id="GO:0002161">
    <property type="term" value="F:aminoacyl-tRNA deacylase activity"/>
    <property type="evidence" value="ECO:0007669"/>
    <property type="project" value="InterPro"/>
</dbReference>
<dbReference type="Pfam" id="PF00587">
    <property type="entry name" value="tRNA-synt_2b"/>
    <property type="match status" value="1"/>
</dbReference>
<dbReference type="GO" id="GO:0004827">
    <property type="term" value="F:proline-tRNA ligase activity"/>
    <property type="evidence" value="ECO:0007669"/>
    <property type="project" value="UniProtKB-UniRule"/>
</dbReference>
<evidence type="ECO:0000256" key="3">
    <source>
        <dbReference type="ARBA" id="ARBA00022490"/>
    </source>
</evidence>
<dbReference type="PANTHER" id="PTHR42753">
    <property type="entry name" value="MITOCHONDRIAL RIBOSOME PROTEIN L39/PROLYL-TRNA LIGASE FAMILY MEMBER"/>
    <property type="match status" value="1"/>
</dbReference>
<keyword evidence="6 10" id="KW-0067">ATP-binding</keyword>
<gene>
    <name evidence="10" type="primary">proS</name>
    <name evidence="12" type="ORF">DYP60_10755</name>
</gene>
<dbReference type="InterPro" id="IPR023717">
    <property type="entry name" value="Pro-tRNA-Synthase_IIa_type1"/>
</dbReference>
<accession>A0A372MEP5</accession>
<dbReference type="CDD" id="cd04334">
    <property type="entry name" value="ProRS-INS"/>
    <property type="match status" value="1"/>
</dbReference>
<evidence type="ECO:0000256" key="4">
    <source>
        <dbReference type="ARBA" id="ARBA00022598"/>
    </source>
</evidence>
<evidence type="ECO:0000256" key="8">
    <source>
        <dbReference type="ARBA" id="ARBA00023146"/>
    </source>
</evidence>
<dbReference type="CDD" id="cd00779">
    <property type="entry name" value="ProRS_core_prok"/>
    <property type="match status" value="1"/>
</dbReference>
<dbReference type="NCBIfam" id="NF006625">
    <property type="entry name" value="PRK09194.1"/>
    <property type="match status" value="1"/>
</dbReference>
<dbReference type="HAMAP" id="MF_01569">
    <property type="entry name" value="Pro_tRNA_synth_type1"/>
    <property type="match status" value="1"/>
</dbReference>
<dbReference type="InterPro" id="IPR004154">
    <property type="entry name" value="Anticodon-bd"/>
</dbReference>
<dbReference type="AlphaFoldDB" id="A0A372MEP5"/>
<dbReference type="InterPro" id="IPR045864">
    <property type="entry name" value="aa-tRNA-synth_II/BPL/LPL"/>
</dbReference>
<keyword evidence="13" id="KW-1185">Reference proteome</keyword>
<proteinExistence type="inferred from homology"/>
<dbReference type="GO" id="GO:0005524">
    <property type="term" value="F:ATP binding"/>
    <property type="evidence" value="ECO:0007669"/>
    <property type="project" value="UniProtKB-UniRule"/>
</dbReference>
<reference evidence="12 13" key="2">
    <citation type="submission" date="2018-09" db="EMBL/GenBank/DDBJ databases">
        <title>Genome of Sphaerochaeta halotolerans strain 4-11.</title>
        <authorList>
            <person name="Nazina T.N."/>
            <person name="Sokolova D.S."/>
        </authorList>
    </citation>
    <scope>NUCLEOTIDE SEQUENCE [LARGE SCALE GENOMIC DNA]</scope>
    <source>
        <strain evidence="12 13">4-11</strain>
    </source>
</reference>
<dbReference type="NCBIfam" id="TIGR00409">
    <property type="entry name" value="proS_fam_II"/>
    <property type="match status" value="1"/>
</dbReference>
<sequence length="588" mass="65472">MRMSKLFSKTLREAPNGADSKGYEYLLRAGFIRQLGAGIFTLLPFGVSVTKKIEQVIREEMNAIGGQEILMPLVNPADIWKETGRFYSIDREMSRFKDRAGRDMVLAMTHEEAVTDLARGEIDSYKRLPLLVYQIQTKWRDDPRPRAGLIRVREFTMKDSYSFDIDQEGLDKQYAEHYKAYFRIFSRCGLPVIVVGADSGMMGGKISHEYMYLSPIGEDTIITCPACKYTANRQVATFKKAYYTEELKETEKVLTPDCKTIEELAAFLKIEKRQTAKAVFLMGTFINDTNGEEEEKLIVGIIRGDLEVEENKLQNTVKANSLRPAHPEEITAKNMIPGYGSAIGCTDDVLVVVDDSVAKSNNLVAGANEEGYHLLNTNFGRDYQGEVADIASASDGYACPECGKPLVASKGVEVGNIFQLNTRYSESMNCTYQDENGVRRPVIMGSYGIGVGRLLACLAENYSDEKGLSLPISVAPMQVHLVSLVKDVQVAETIYTALTQAGVEVLYDDRKESAGVKFADADLIGLPIRITLGNRSLKEGKVEVKLRSNLEESFSFGVDTVVEETLSLITKLRNDLASQIVENEWQNN</sequence>
<dbReference type="SUPFAM" id="SSF55826">
    <property type="entry name" value="YbaK/ProRS associated domain"/>
    <property type="match status" value="1"/>
</dbReference>
<dbReference type="SUPFAM" id="SSF55681">
    <property type="entry name" value="Class II aaRS and biotin synthetases"/>
    <property type="match status" value="1"/>
</dbReference>
<comment type="subcellular location">
    <subcellularLocation>
        <location evidence="1 10">Cytoplasm</location>
    </subcellularLocation>
</comment>
<dbReference type="GO" id="GO:0005829">
    <property type="term" value="C:cytosol"/>
    <property type="evidence" value="ECO:0007669"/>
    <property type="project" value="TreeGrafter"/>
</dbReference>
<dbReference type="InterPro" id="IPR050062">
    <property type="entry name" value="Pro-tRNA_synthetase"/>
</dbReference>
<keyword evidence="3 10" id="KW-0963">Cytoplasm</keyword>
<dbReference type="Proteomes" id="UP000264002">
    <property type="component" value="Unassembled WGS sequence"/>
</dbReference>
<dbReference type="InterPro" id="IPR044140">
    <property type="entry name" value="ProRS_anticodon_short"/>
</dbReference>
<organism evidence="12 13">
    <name type="scientific">Sphaerochaeta halotolerans</name>
    <dbReference type="NCBI Taxonomy" id="2293840"/>
    <lineage>
        <taxon>Bacteria</taxon>
        <taxon>Pseudomonadati</taxon>
        <taxon>Spirochaetota</taxon>
        <taxon>Spirochaetia</taxon>
        <taxon>Spirochaetales</taxon>
        <taxon>Sphaerochaetaceae</taxon>
        <taxon>Sphaerochaeta</taxon>
    </lineage>
</organism>
<comment type="similarity">
    <text evidence="10">Belongs to the class-II aminoacyl-tRNA synthetase family. ProS type 1 subfamily.</text>
</comment>
<dbReference type="InterPro" id="IPR004500">
    <property type="entry name" value="Pro-tRNA-synth_IIa_bac-type"/>
</dbReference>
<dbReference type="Pfam" id="PF03129">
    <property type="entry name" value="HGTP_anticodon"/>
    <property type="match status" value="1"/>
</dbReference>
<dbReference type="InterPro" id="IPR036621">
    <property type="entry name" value="Anticodon-bd_dom_sf"/>
</dbReference>
<evidence type="ECO:0000256" key="10">
    <source>
        <dbReference type="HAMAP-Rule" id="MF_01569"/>
    </source>
</evidence>
<dbReference type="InterPro" id="IPR036754">
    <property type="entry name" value="YbaK/aa-tRNA-synt-asso_dom_sf"/>
</dbReference>
<dbReference type="RefSeq" id="WP_117331011.1">
    <property type="nucleotide sequence ID" value="NZ_QUWK01000011.1"/>
</dbReference>
<dbReference type="SUPFAM" id="SSF52954">
    <property type="entry name" value="Class II aaRS ABD-related"/>
    <property type="match status" value="1"/>
</dbReference>